<dbReference type="PANTHER" id="PTHR30055:SF226">
    <property type="entry name" value="HTH-TYPE TRANSCRIPTIONAL REGULATOR PKSA"/>
    <property type="match status" value="1"/>
</dbReference>
<dbReference type="InterPro" id="IPR001647">
    <property type="entry name" value="HTH_TetR"/>
</dbReference>
<dbReference type="Proteomes" id="UP000431901">
    <property type="component" value="Unassembled WGS sequence"/>
</dbReference>
<dbReference type="InterPro" id="IPR036271">
    <property type="entry name" value="Tet_transcr_reg_TetR-rel_C_sf"/>
</dbReference>
<reference evidence="4 5" key="1">
    <citation type="submission" date="2019-12" db="EMBL/GenBank/DDBJ databases">
        <title>Nocardia macrotermitis sp. nov. and Nocardia aurantia sp. nov., isolated from the gut of the fungus growing-termite Macrotermes natalensis.</title>
        <authorList>
            <person name="Christine B."/>
            <person name="Rene B."/>
        </authorList>
    </citation>
    <scope>NUCLEOTIDE SEQUENCE [LARGE SCALE GENOMIC DNA]</scope>
    <source>
        <strain evidence="4 5">DSM 102126</strain>
    </source>
</reference>
<evidence type="ECO:0000256" key="2">
    <source>
        <dbReference type="PROSITE-ProRule" id="PRU00335"/>
    </source>
</evidence>
<comment type="caution">
    <text evidence="4">The sequence shown here is derived from an EMBL/GenBank/DDBJ whole genome shotgun (WGS) entry which is preliminary data.</text>
</comment>
<dbReference type="EMBL" id="WUTW01000002">
    <property type="protein sequence ID" value="MXQ65469.1"/>
    <property type="molecule type" value="Genomic_DNA"/>
</dbReference>
<dbReference type="OrthoDB" id="3627020at2"/>
<evidence type="ECO:0000256" key="1">
    <source>
        <dbReference type="ARBA" id="ARBA00023125"/>
    </source>
</evidence>
<evidence type="ECO:0000313" key="5">
    <source>
        <dbReference type="Proteomes" id="UP000431901"/>
    </source>
</evidence>
<accession>A0A6I4W467</accession>
<dbReference type="PROSITE" id="PS50977">
    <property type="entry name" value="HTH_TETR_2"/>
    <property type="match status" value="1"/>
</dbReference>
<feature type="domain" description="HTH tetR-type" evidence="3">
    <location>
        <begin position="5"/>
        <end position="67"/>
    </location>
</feature>
<gene>
    <name evidence="4" type="ORF">GQ466_15675</name>
</gene>
<evidence type="ECO:0000313" key="4">
    <source>
        <dbReference type="EMBL" id="MXQ65469.1"/>
    </source>
</evidence>
<dbReference type="GO" id="GO:0003700">
    <property type="term" value="F:DNA-binding transcription factor activity"/>
    <property type="evidence" value="ECO:0007669"/>
    <property type="project" value="TreeGrafter"/>
</dbReference>
<dbReference type="SUPFAM" id="SSF48498">
    <property type="entry name" value="Tetracyclin repressor-like, C-terminal domain"/>
    <property type="match status" value="1"/>
</dbReference>
<organism evidence="4 5">
    <name type="scientific">Actinomadura rayongensis</name>
    <dbReference type="NCBI Taxonomy" id="1429076"/>
    <lineage>
        <taxon>Bacteria</taxon>
        <taxon>Bacillati</taxon>
        <taxon>Actinomycetota</taxon>
        <taxon>Actinomycetes</taxon>
        <taxon>Streptosporangiales</taxon>
        <taxon>Thermomonosporaceae</taxon>
        <taxon>Actinomadura</taxon>
    </lineage>
</organism>
<dbReference type="Pfam" id="PF00440">
    <property type="entry name" value="TetR_N"/>
    <property type="match status" value="1"/>
</dbReference>
<dbReference type="InterPro" id="IPR050109">
    <property type="entry name" value="HTH-type_TetR-like_transc_reg"/>
</dbReference>
<dbReference type="GO" id="GO:0000976">
    <property type="term" value="F:transcription cis-regulatory region binding"/>
    <property type="evidence" value="ECO:0007669"/>
    <property type="project" value="TreeGrafter"/>
</dbReference>
<dbReference type="InterPro" id="IPR009057">
    <property type="entry name" value="Homeodomain-like_sf"/>
</dbReference>
<name>A0A6I4W467_9ACTN</name>
<keyword evidence="1 2" id="KW-0238">DNA-binding</keyword>
<dbReference type="SUPFAM" id="SSF46689">
    <property type="entry name" value="Homeodomain-like"/>
    <property type="match status" value="1"/>
</dbReference>
<dbReference type="Gene3D" id="1.10.357.10">
    <property type="entry name" value="Tetracycline Repressor, domain 2"/>
    <property type="match status" value="1"/>
</dbReference>
<proteinExistence type="predicted"/>
<dbReference type="PANTHER" id="PTHR30055">
    <property type="entry name" value="HTH-TYPE TRANSCRIPTIONAL REGULATOR RUTR"/>
    <property type="match status" value="1"/>
</dbReference>
<dbReference type="RefSeq" id="WP_161103558.1">
    <property type="nucleotide sequence ID" value="NZ_JBHLYI010000022.1"/>
</dbReference>
<sequence length="195" mass="21292">MTTSTPTRDRIIDAAMELFGAHGFRGTSVAKIEAAAGLTPGAGGLYHHFRSKEDLLRAGIDRHLARLRALRDIRATFTGVGDLRTELTLTARYALAELDEERELLQILAAEARSRPDLVRDAVNQLLGTSQQDFAAHLADLGNLPPDRANAIAAVALGSLYSARMPRDLFNADPTLDDETFVQTWVDMLITLLTP</sequence>
<keyword evidence="5" id="KW-1185">Reference proteome</keyword>
<feature type="DNA-binding region" description="H-T-H motif" evidence="2">
    <location>
        <begin position="30"/>
        <end position="49"/>
    </location>
</feature>
<protein>
    <submittedName>
        <fullName evidence="4">TetR family transcriptional regulator</fullName>
    </submittedName>
</protein>
<evidence type="ECO:0000259" key="3">
    <source>
        <dbReference type="PROSITE" id="PS50977"/>
    </source>
</evidence>
<dbReference type="AlphaFoldDB" id="A0A6I4W467"/>